<protein>
    <submittedName>
        <fullName evidence="1">DUF2690 domain-containing protein</fullName>
    </submittedName>
</protein>
<dbReference type="Pfam" id="PF10901">
    <property type="entry name" value="DUF2690"/>
    <property type="match status" value="1"/>
</dbReference>
<name>A0ABV8LPR1_9ACTN</name>
<organism evidence="1 2">
    <name type="scientific">Hamadaea flava</name>
    <dbReference type="NCBI Taxonomy" id="1742688"/>
    <lineage>
        <taxon>Bacteria</taxon>
        <taxon>Bacillati</taxon>
        <taxon>Actinomycetota</taxon>
        <taxon>Actinomycetes</taxon>
        <taxon>Micromonosporales</taxon>
        <taxon>Micromonosporaceae</taxon>
        <taxon>Hamadaea</taxon>
    </lineage>
</organism>
<proteinExistence type="predicted"/>
<dbReference type="RefSeq" id="WP_253752694.1">
    <property type="nucleotide sequence ID" value="NZ_JAMZDZ010000001.1"/>
</dbReference>
<comment type="caution">
    <text evidence="1">The sequence shown here is derived from an EMBL/GenBank/DDBJ whole genome shotgun (WGS) entry which is preliminary data.</text>
</comment>
<evidence type="ECO:0000313" key="1">
    <source>
        <dbReference type="EMBL" id="MFC4132745.1"/>
    </source>
</evidence>
<dbReference type="Pfam" id="PF13560">
    <property type="entry name" value="HTH_31"/>
    <property type="match status" value="1"/>
</dbReference>
<accession>A0ABV8LPR1</accession>
<reference evidence="2" key="1">
    <citation type="journal article" date="2019" name="Int. J. Syst. Evol. Microbiol.">
        <title>The Global Catalogue of Microorganisms (GCM) 10K type strain sequencing project: providing services to taxonomists for standard genome sequencing and annotation.</title>
        <authorList>
            <consortium name="The Broad Institute Genomics Platform"/>
            <consortium name="The Broad Institute Genome Sequencing Center for Infectious Disease"/>
            <person name="Wu L."/>
            <person name="Ma J."/>
        </authorList>
    </citation>
    <scope>NUCLEOTIDE SEQUENCE [LARGE SCALE GENOMIC DNA]</scope>
    <source>
        <strain evidence="2">CGMCC 4.7289</strain>
    </source>
</reference>
<keyword evidence="2" id="KW-1185">Reference proteome</keyword>
<sequence>MGRAERPLDPGSGLLGRFAAELRELRTAAGRPSYRTMAGRVHFSRSALAQAAGGRVLPTLPVLLGYVQACDGDPQAWRTRWAEVRAGLEVTARPVTPERAASPWPYQPPDDGVDPDAAGCGPDAVTAHARKIALVGTRTILGRVELRYSPTFGAAWSRFWGFGPLDHLASERTVEVEVVACRVSDGVAVSFRTEYCYDYHWSDLLRTGAGPVYAQARLYCDGGLVAAGESDRMPLP</sequence>
<dbReference type="EMBL" id="JBHSAY010000009">
    <property type="protein sequence ID" value="MFC4132745.1"/>
    <property type="molecule type" value="Genomic_DNA"/>
</dbReference>
<dbReference type="InterPro" id="IPR021224">
    <property type="entry name" value="DUF2690"/>
</dbReference>
<dbReference type="Proteomes" id="UP001595816">
    <property type="component" value="Unassembled WGS sequence"/>
</dbReference>
<gene>
    <name evidence="1" type="ORF">ACFOZ4_19225</name>
</gene>
<evidence type="ECO:0000313" key="2">
    <source>
        <dbReference type="Proteomes" id="UP001595816"/>
    </source>
</evidence>